<comment type="catalytic activity">
    <reaction evidence="1">
        <text>[E2 ubiquitin-conjugating enzyme]-S-ubiquitinyl-L-cysteine + [acceptor protein]-L-lysine = [E2 ubiquitin-conjugating enzyme]-L-cysteine + [acceptor protein]-N(6)-ubiquitinyl-L-lysine.</text>
        <dbReference type="EC" id="2.3.2.31"/>
    </reaction>
</comment>
<keyword evidence="4" id="KW-0479">Metal-binding</keyword>
<evidence type="ECO:0000259" key="10">
    <source>
        <dbReference type="PROSITE" id="PS51873"/>
    </source>
</evidence>
<dbReference type="Gene3D" id="1.20.120.1750">
    <property type="match status" value="1"/>
</dbReference>
<dbReference type="GO" id="GO:0061630">
    <property type="term" value="F:ubiquitin protein ligase activity"/>
    <property type="evidence" value="ECO:0007669"/>
    <property type="project" value="UniProtKB-EC"/>
</dbReference>
<evidence type="ECO:0000256" key="1">
    <source>
        <dbReference type="ARBA" id="ARBA00001798"/>
    </source>
</evidence>
<evidence type="ECO:0000313" key="12">
    <source>
        <dbReference type="Proteomes" id="UP000241769"/>
    </source>
</evidence>
<dbReference type="OrthoDB" id="28773at2759"/>
<keyword evidence="9" id="KW-0175">Coiled coil</keyword>
<evidence type="ECO:0000256" key="7">
    <source>
        <dbReference type="ARBA" id="ARBA00022786"/>
    </source>
</evidence>
<dbReference type="Proteomes" id="UP000241769">
    <property type="component" value="Unassembled WGS sequence"/>
</dbReference>
<feature type="coiled-coil region" evidence="9">
    <location>
        <begin position="172"/>
        <end position="231"/>
    </location>
</feature>
<dbReference type="GO" id="GO:0016567">
    <property type="term" value="P:protein ubiquitination"/>
    <property type="evidence" value="ECO:0007669"/>
    <property type="project" value="InterPro"/>
</dbReference>
<dbReference type="InParanoid" id="A0A2P6NHN3"/>
<comment type="caution">
    <text evidence="11">The sequence shown here is derived from an EMBL/GenBank/DDBJ whole genome shotgun (WGS) entry which is preliminary data.</text>
</comment>
<dbReference type="GO" id="GO:0008270">
    <property type="term" value="F:zinc ion binding"/>
    <property type="evidence" value="ECO:0007669"/>
    <property type="project" value="UniProtKB-KW"/>
</dbReference>
<evidence type="ECO:0000256" key="2">
    <source>
        <dbReference type="ARBA" id="ARBA00012251"/>
    </source>
</evidence>
<gene>
    <name evidence="11" type="ORF">PROFUN_04347</name>
</gene>
<dbReference type="InterPro" id="IPR031127">
    <property type="entry name" value="E3_UB_ligase_RBR"/>
</dbReference>
<evidence type="ECO:0000256" key="6">
    <source>
        <dbReference type="ARBA" id="ARBA00022771"/>
    </source>
</evidence>
<reference evidence="11 12" key="1">
    <citation type="journal article" date="2018" name="Genome Biol. Evol.">
        <title>Multiple Roots of Fruiting Body Formation in Amoebozoa.</title>
        <authorList>
            <person name="Hillmann F."/>
            <person name="Forbes G."/>
            <person name="Novohradska S."/>
            <person name="Ferling I."/>
            <person name="Riege K."/>
            <person name="Groth M."/>
            <person name="Westermann M."/>
            <person name="Marz M."/>
            <person name="Spaller T."/>
            <person name="Winckler T."/>
            <person name="Schaap P."/>
            <person name="Glockner G."/>
        </authorList>
    </citation>
    <scope>NUCLEOTIDE SEQUENCE [LARGE SCALE GENOMIC DNA]</scope>
    <source>
        <strain evidence="11 12">Jena</strain>
    </source>
</reference>
<keyword evidence="3" id="KW-0808">Transferase</keyword>
<feature type="domain" description="RING-type" evidence="10">
    <location>
        <begin position="1"/>
        <end position="170"/>
    </location>
</feature>
<dbReference type="EMBL" id="MDYQ01000081">
    <property type="protein sequence ID" value="PRP83473.1"/>
    <property type="molecule type" value="Genomic_DNA"/>
</dbReference>
<evidence type="ECO:0000256" key="5">
    <source>
        <dbReference type="ARBA" id="ARBA00022737"/>
    </source>
</evidence>
<keyword evidence="5" id="KW-0677">Repeat</keyword>
<keyword evidence="6" id="KW-0863">Zinc-finger</keyword>
<dbReference type="EC" id="2.3.2.31" evidence="2"/>
<dbReference type="SMART" id="SM00647">
    <property type="entry name" value="IBR"/>
    <property type="match status" value="1"/>
</dbReference>
<dbReference type="InterPro" id="IPR002867">
    <property type="entry name" value="IBR_dom"/>
</dbReference>
<protein>
    <recommendedName>
        <fullName evidence="2">RBR-type E3 ubiquitin transferase</fullName>
        <ecNumber evidence="2">2.3.2.31</ecNumber>
    </recommendedName>
</protein>
<dbReference type="Pfam" id="PF01485">
    <property type="entry name" value="IBR"/>
    <property type="match status" value="1"/>
</dbReference>
<keyword evidence="8" id="KW-0862">Zinc</keyword>
<evidence type="ECO:0000256" key="9">
    <source>
        <dbReference type="SAM" id="Coils"/>
    </source>
</evidence>
<proteinExistence type="predicted"/>
<evidence type="ECO:0000256" key="4">
    <source>
        <dbReference type="ARBA" id="ARBA00022723"/>
    </source>
</evidence>
<evidence type="ECO:0000256" key="8">
    <source>
        <dbReference type="ARBA" id="ARBA00022833"/>
    </source>
</evidence>
<accession>A0A2P6NHN3</accession>
<dbReference type="STRING" id="1890364.A0A2P6NHN3"/>
<evidence type="ECO:0000313" key="11">
    <source>
        <dbReference type="EMBL" id="PRP83473.1"/>
    </source>
</evidence>
<organism evidence="11 12">
    <name type="scientific">Planoprotostelium fungivorum</name>
    <dbReference type="NCBI Taxonomy" id="1890364"/>
    <lineage>
        <taxon>Eukaryota</taxon>
        <taxon>Amoebozoa</taxon>
        <taxon>Evosea</taxon>
        <taxon>Variosea</taxon>
        <taxon>Cavosteliida</taxon>
        <taxon>Cavosteliaceae</taxon>
        <taxon>Planoprotostelium</taxon>
    </lineage>
</organism>
<dbReference type="InterPro" id="IPR044066">
    <property type="entry name" value="TRIAD_supradom"/>
</dbReference>
<dbReference type="SUPFAM" id="SSF57850">
    <property type="entry name" value="RING/U-box"/>
    <property type="match status" value="2"/>
</dbReference>
<evidence type="ECO:0000256" key="3">
    <source>
        <dbReference type="ARBA" id="ARBA00022679"/>
    </source>
</evidence>
<sequence>MAAVRRGSLQEEQTIFEHSACLECVNRHAKAKIEDRFCSISCPMYGCKKEIPTAAMSETSLTQRPEYMHCPAKECGQLGFSLETEGCVQCINVECNLQFCVSCREPWHEGISCQEANREWSKEDEKCPQCKFSIEKNGGCPHMSCTNCRSQFCWNCDGSWEPRHVCLRKQTNQLLRETLEELRVALIENEQQVDVALFTDLALLDRLLRVQEQLKQRMRYSEDAIEREERLHSPPTLFSRIASAALDMVGRRQRGDSSVPQELTDHPKAFSVYLSALRNLRKTLVEGSYLNSELAQVLTTATMPRMQYLLTHYTPKRVTLLRAPPTVTRAIIEMPLDVTVTLPLGEVFQ</sequence>
<dbReference type="AlphaFoldDB" id="A0A2P6NHN3"/>
<dbReference type="Pfam" id="PF22191">
    <property type="entry name" value="IBR_1"/>
    <property type="match status" value="1"/>
</dbReference>
<dbReference type="PANTHER" id="PTHR11685">
    <property type="entry name" value="RBR FAMILY RING FINGER AND IBR DOMAIN-CONTAINING"/>
    <property type="match status" value="1"/>
</dbReference>
<dbReference type="PROSITE" id="PS51873">
    <property type="entry name" value="TRIAD"/>
    <property type="match status" value="1"/>
</dbReference>
<name>A0A2P6NHN3_9EUKA</name>
<keyword evidence="12" id="KW-1185">Reference proteome</keyword>
<keyword evidence="7" id="KW-0833">Ubl conjugation pathway</keyword>